<evidence type="ECO:0000259" key="3">
    <source>
        <dbReference type="Pfam" id="PF13505"/>
    </source>
</evidence>
<keyword evidence="5" id="KW-1185">Reference proteome</keyword>
<dbReference type="EMBL" id="FQXB01000003">
    <property type="protein sequence ID" value="SHH19705.1"/>
    <property type="molecule type" value="Genomic_DNA"/>
</dbReference>
<dbReference type="STRING" id="1508389.SAMN05444003_2427"/>
<dbReference type="InterPro" id="IPR011250">
    <property type="entry name" value="OMP/PagP_B-barrel"/>
</dbReference>
<feature type="chain" id="PRO_5013177907" evidence="2">
    <location>
        <begin position="19"/>
        <end position="213"/>
    </location>
</feature>
<name>A0A1M5R000_9RHOB</name>
<organism evidence="4 5">
    <name type="scientific">Cognatiyoonia sediminum</name>
    <dbReference type="NCBI Taxonomy" id="1508389"/>
    <lineage>
        <taxon>Bacteria</taxon>
        <taxon>Pseudomonadati</taxon>
        <taxon>Pseudomonadota</taxon>
        <taxon>Alphaproteobacteria</taxon>
        <taxon>Rhodobacterales</taxon>
        <taxon>Paracoccaceae</taxon>
        <taxon>Cognatiyoonia</taxon>
    </lineage>
</organism>
<dbReference type="RefSeq" id="WP_072901394.1">
    <property type="nucleotide sequence ID" value="NZ_FQXB01000003.1"/>
</dbReference>
<feature type="signal peptide" evidence="2">
    <location>
        <begin position="1"/>
        <end position="18"/>
    </location>
</feature>
<evidence type="ECO:0000256" key="1">
    <source>
        <dbReference type="ARBA" id="ARBA00022729"/>
    </source>
</evidence>
<evidence type="ECO:0000313" key="5">
    <source>
        <dbReference type="Proteomes" id="UP000184074"/>
    </source>
</evidence>
<accession>A0A1M5R000</accession>
<sequence length="213" mass="23478">MKRSLILAIAAVPSFAAAEIEFSFYTGNQTAPASDISVRGDDLAPDDDFRIRWEGLPFEWPIYAGARITKWQTETFGWGLDYAHNKTYPIEGELPAGYSALEFTDGLNTWTINAYRRWPDMFGNATPYIGVGLGLSVPGVEVTYLGNTTFEYQVTGLAATWLAGVSYPINDIWAVFGEYKGTYTSNTVDLDTGGTLSTDIFTDAFNIGVSYTY</sequence>
<keyword evidence="1 2" id="KW-0732">Signal</keyword>
<evidence type="ECO:0000256" key="2">
    <source>
        <dbReference type="SAM" id="SignalP"/>
    </source>
</evidence>
<feature type="domain" description="Outer membrane protein beta-barrel" evidence="3">
    <location>
        <begin position="6"/>
        <end position="211"/>
    </location>
</feature>
<dbReference type="OrthoDB" id="9810784at2"/>
<dbReference type="SUPFAM" id="SSF56925">
    <property type="entry name" value="OMPA-like"/>
    <property type="match status" value="1"/>
</dbReference>
<proteinExistence type="predicted"/>
<gene>
    <name evidence="4" type="ORF">SAMN05444003_2427</name>
</gene>
<protein>
    <submittedName>
        <fullName evidence="4">Lipid A oxidase</fullName>
    </submittedName>
</protein>
<dbReference type="InterPro" id="IPR027385">
    <property type="entry name" value="Beta-barrel_OMP"/>
</dbReference>
<dbReference type="Pfam" id="PF13505">
    <property type="entry name" value="OMP_b-brl"/>
    <property type="match status" value="1"/>
</dbReference>
<dbReference type="AlphaFoldDB" id="A0A1M5R000"/>
<dbReference type="Proteomes" id="UP000184074">
    <property type="component" value="Unassembled WGS sequence"/>
</dbReference>
<reference evidence="4 5" key="1">
    <citation type="submission" date="2016-11" db="EMBL/GenBank/DDBJ databases">
        <authorList>
            <person name="Jaros S."/>
            <person name="Januszkiewicz K."/>
            <person name="Wedrychowicz H."/>
        </authorList>
    </citation>
    <scope>NUCLEOTIDE SEQUENCE [LARGE SCALE GENOMIC DNA]</scope>
    <source>
        <strain evidence="4 5">DSM 28715</strain>
    </source>
</reference>
<dbReference type="Gene3D" id="2.40.160.20">
    <property type="match status" value="1"/>
</dbReference>
<evidence type="ECO:0000313" key="4">
    <source>
        <dbReference type="EMBL" id="SHH19705.1"/>
    </source>
</evidence>